<dbReference type="Gene3D" id="1.20.120.530">
    <property type="entry name" value="GntR ligand-binding domain-like"/>
    <property type="match status" value="1"/>
</dbReference>
<dbReference type="Pfam" id="PF07729">
    <property type="entry name" value="FCD"/>
    <property type="match status" value="1"/>
</dbReference>
<dbReference type="Proteomes" id="UP000476064">
    <property type="component" value="Chromosome"/>
</dbReference>
<dbReference type="PROSITE" id="PS50949">
    <property type="entry name" value="HTH_GNTR"/>
    <property type="match status" value="1"/>
</dbReference>
<dbReference type="SMART" id="SM00345">
    <property type="entry name" value="HTH_GNTR"/>
    <property type="match status" value="1"/>
</dbReference>
<dbReference type="GO" id="GO:0003677">
    <property type="term" value="F:DNA binding"/>
    <property type="evidence" value="ECO:0007669"/>
    <property type="project" value="UniProtKB-KW"/>
</dbReference>
<dbReference type="SUPFAM" id="SSF46785">
    <property type="entry name" value="Winged helix' DNA-binding domain"/>
    <property type="match status" value="1"/>
</dbReference>
<dbReference type="GO" id="GO:0003700">
    <property type="term" value="F:DNA-binding transcription factor activity"/>
    <property type="evidence" value="ECO:0007669"/>
    <property type="project" value="InterPro"/>
</dbReference>
<dbReference type="PANTHER" id="PTHR43537">
    <property type="entry name" value="TRANSCRIPTIONAL REGULATOR, GNTR FAMILY"/>
    <property type="match status" value="1"/>
</dbReference>
<dbReference type="InterPro" id="IPR011711">
    <property type="entry name" value="GntR_C"/>
</dbReference>
<dbReference type="SMART" id="SM00895">
    <property type="entry name" value="FCD"/>
    <property type="match status" value="1"/>
</dbReference>
<feature type="domain" description="HTH gntR-type" evidence="4">
    <location>
        <begin position="8"/>
        <end position="76"/>
    </location>
</feature>
<dbReference type="PRINTS" id="PR00035">
    <property type="entry name" value="HTHGNTR"/>
</dbReference>
<dbReference type="EMBL" id="CP048209">
    <property type="protein sequence ID" value="QHT61598.1"/>
    <property type="molecule type" value="Genomic_DNA"/>
</dbReference>
<organism evidence="5 6">
    <name type="scientific">Paenibacillus lycopersici</name>
    <dbReference type="NCBI Taxonomy" id="2704462"/>
    <lineage>
        <taxon>Bacteria</taxon>
        <taxon>Bacillati</taxon>
        <taxon>Bacillota</taxon>
        <taxon>Bacilli</taxon>
        <taxon>Bacillales</taxon>
        <taxon>Paenibacillaceae</taxon>
        <taxon>Paenibacillus</taxon>
    </lineage>
</organism>
<evidence type="ECO:0000259" key="4">
    <source>
        <dbReference type="PROSITE" id="PS50949"/>
    </source>
</evidence>
<keyword evidence="1" id="KW-0805">Transcription regulation</keyword>
<reference evidence="5 6" key="1">
    <citation type="submission" date="2020-01" db="EMBL/GenBank/DDBJ databases">
        <title>Paenibacillus sp. nov., isolated from tomato rhizosphere.</title>
        <authorList>
            <person name="Weon H.-Y."/>
            <person name="Lee S.A."/>
        </authorList>
    </citation>
    <scope>NUCLEOTIDE SEQUENCE [LARGE SCALE GENOMIC DNA]</scope>
    <source>
        <strain evidence="5 6">12200R-189</strain>
    </source>
</reference>
<dbReference type="SUPFAM" id="SSF48008">
    <property type="entry name" value="GntR ligand-binding domain-like"/>
    <property type="match status" value="1"/>
</dbReference>
<gene>
    <name evidence="5" type="ORF">GXP70_17560</name>
</gene>
<evidence type="ECO:0000256" key="3">
    <source>
        <dbReference type="ARBA" id="ARBA00023163"/>
    </source>
</evidence>
<accession>A0A6C0FWZ1</accession>
<proteinExistence type="predicted"/>
<dbReference type="PANTHER" id="PTHR43537:SF47">
    <property type="entry name" value="REGULATORY PROTEIN GNTR HTH"/>
    <property type="match status" value="1"/>
</dbReference>
<keyword evidence="3" id="KW-0804">Transcription</keyword>
<keyword evidence="2" id="KW-0238">DNA-binding</keyword>
<sequence>MLNKLNRISLSDQAYGEMERMIADGTWPLGARIPSEPELMAQLGVSRNTLREATRAMVHVGMLETKQGDGTFVAATSELNAILQKRMQRSSVLETLEVRHALDRQAASLACSNRTEQDLERIRHANAACIAAFRAQNLEAFVSADWQLHQAIVAASHNALLLDIYTSLFEEIQVSIASTTEFSNDAITGHPGLVAAISNRNAAAAEQEVDAYIALTKSMLHETAETETP</sequence>
<dbReference type="InterPro" id="IPR008920">
    <property type="entry name" value="TF_FadR/GntR_C"/>
</dbReference>
<evidence type="ECO:0000256" key="1">
    <source>
        <dbReference type="ARBA" id="ARBA00023015"/>
    </source>
</evidence>
<dbReference type="CDD" id="cd07377">
    <property type="entry name" value="WHTH_GntR"/>
    <property type="match status" value="1"/>
</dbReference>
<protein>
    <submittedName>
        <fullName evidence="5">FadR family transcriptional regulator</fullName>
    </submittedName>
</protein>
<dbReference type="Pfam" id="PF00392">
    <property type="entry name" value="GntR"/>
    <property type="match status" value="1"/>
</dbReference>
<evidence type="ECO:0000313" key="5">
    <source>
        <dbReference type="EMBL" id="QHT61598.1"/>
    </source>
</evidence>
<dbReference type="KEGG" id="plyc:GXP70_17560"/>
<dbReference type="InterPro" id="IPR036390">
    <property type="entry name" value="WH_DNA-bd_sf"/>
</dbReference>
<evidence type="ECO:0000256" key="2">
    <source>
        <dbReference type="ARBA" id="ARBA00023125"/>
    </source>
</evidence>
<dbReference type="AlphaFoldDB" id="A0A6C0FWZ1"/>
<dbReference type="RefSeq" id="WP_162358037.1">
    <property type="nucleotide sequence ID" value="NZ_CP048209.1"/>
</dbReference>
<name>A0A6C0FWZ1_9BACL</name>
<keyword evidence="6" id="KW-1185">Reference proteome</keyword>
<dbReference type="InterPro" id="IPR036388">
    <property type="entry name" value="WH-like_DNA-bd_sf"/>
</dbReference>
<dbReference type="Gene3D" id="1.10.10.10">
    <property type="entry name" value="Winged helix-like DNA-binding domain superfamily/Winged helix DNA-binding domain"/>
    <property type="match status" value="1"/>
</dbReference>
<evidence type="ECO:0000313" key="6">
    <source>
        <dbReference type="Proteomes" id="UP000476064"/>
    </source>
</evidence>
<dbReference type="InterPro" id="IPR000524">
    <property type="entry name" value="Tscrpt_reg_HTH_GntR"/>
</dbReference>